<protein>
    <submittedName>
        <fullName evidence="7">O-antigen ligase family protein</fullName>
    </submittedName>
</protein>
<dbReference type="RefSeq" id="WP_175270188.1">
    <property type="nucleotide sequence ID" value="NZ_JABFCR010000050.1"/>
</dbReference>
<dbReference type="InterPro" id="IPR007016">
    <property type="entry name" value="O-antigen_ligase-rel_domated"/>
</dbReference>
<dbReference type="InterPro" id="IPR051533">
    <property type="entry name" value="WaaL-like"/>
</dbReference>
<feature type="non-terminal residue" evidence="7">
    <location>
        <position position="348"/>
    </location>
</feature>
<keyword evidence="2 5" id="KW-0812">Transmembrane</keyword>
<dbReference type="EMBL" id="JABFCR010000050">
    <property type="protein sequence ID" value="NNU34513.1"/>
    <property type="molecule type" value="Genomic_DNA"/>
</dbReference>
<feature type="transmembrane region" description="Helical" evidence="5">
    <location>
        <begin position="128"/>
        <end position="144"/>
    </location>
</feature>
<dbReference type="Proteomes" id="UP000566071">
    <property type="component" value="Unassembled WGS sequence"/>
</dbReference>
<evidence type="ECO:0000256" key="1">
    <source>
        <dbReference type="ARBA" id="ARBA00004141"/>
    </source>
</evidence>
<gene>
    <name evidence="7" type="ORF">HK413_11050</name>
</gene>
<feature type="transmembrane region" description="Helical" evidence="5">
    <location>
        <begin position="150"/>
        <end position="167"/>
    </location>
</feature>
<name>A0ABX1W2W0_9SPHI</name>
<feature type="transmembrane region" description="Helical" evidence="5">
    <location>
        <begin position="98"/>
        <end position="116"/>
    </location>
</feature>
<evidence type="ECO:0000256" key="3">
    <source>
        <dbReference type="ARBA" id="ARBA00022989"/>
    </source>
</evidence>
<accession>A0ABX1W2W0</accession>
<reference evidence="7 8" key="1">
    <citation type="submission" date="2020-05" db="EMBL/GenBank/DDBJ databases">
        <authorList>
            <person name="Khan S.A."/>
            <person name="Jeon C.O."/>
            <person name="Chun B.H."/>
        </authorList>
    </citation>
    <scope>NUCLEOTIDE SEQUENCE [LARGE SCALE GENOMIC DNA]</scope>
    <source>
        <strain evidence="7 8">S1162</strain>
    </source>
</reference>
<dbReference type="GO" id="GO:0016874">
    <property type="term" value="F:ligase activity"/>
    <property type="evidence" value="ECO:0007669"/>
    <property type="project" value="UniProtKB-KW"/>
</dbReference>
<comment type="caution">
    <text evidence="7">The sequence shown here is derived from an EMBL/GenBank/DDBJ whole genome shotgun (WGS) entry which is preliminary data.</text>
</comment>
<evidence type="ECO:0000256" key="4">
    <source>
        <dbReference type="ARBA" id="ARBA00023136"/>
    </source>
</evidence>
<keyword evidence="4 5" id="KW-0472">Membrane</keyword>
<evidence type="ECO:0000313" key="7">
    <source>
        <dbReference type="EMBL" id="NNU34513.1"/>
    </source>
</evidence>
<organism evidence="7 8">
    <name type="scientific">Mucilaginibacter humi</name>
    <dbReference type="NCBI Taxonomy" id="2732510"/>
    <lineage>
        <taxon>Bacteria</taxon>
        <taxon>Pseudomonadati</taxon>
        <taxon>Bacteroidota</taxon>
        <taxon>Sphingobacteriia</taxon>
        <taxon>Sphingobacteriales</taxon>
        <taxon>Sphingobacteriaceae</taxon>
        <taxon>Mucilaginibacter</taxon>
    </lineage>
</organism>
<feature type="transmembrane region" description="Helical" evidence="5">
    <location>
        <begin position="174"/>
        <end position="195"/>
    </location>
</feature>
<feature type="transmembrane region" description="Helical" evidence="5">
    <location>
        <begin position="22"/>
        <end position="42"/>
    </location>
</feature>
<feature type="transmembrane region" description="Helical" evidence="5">
    <location>
        <begin position="302"/>
        <end position="321"/>
    </location>
</feature>
<feature type="transmembrane region" description="Helical" evidence="5">
    <location>
        <begin position="327"/>
        <end position="342"/>
    </location>
</feature>
<evidence type="ECO:0000256" key="5">
    <source>
        <dbReference type="SAM" id="Phobius"/>
    </source>
</evidence>
<feature type="transmembrane region" description="Helical" evidence="5">
    <location>
        <begin position="270"/>
        <end position="290"/>
    </location>
</feature>
<proteinExistence type="predicted"/>
<evidence type="ECO:0000259" key="6">
    <source>
        <dbReference type="Pfam" id="PF04932"/>
    </source>
</evidence>
<sequence>MFFVTLLSTIYTINRPEAFNQWGKHITILLFPILFSLSPFDLKKYRNQLLLGFSLVCTLVVLYLYADAFYTIRHYRLPLRAIVSGAFTNQNFSDSIEMHATFFSLQLVMALVYLLSELLKKQPVINKAIYIICSVILLAGIIQLSSKSIFVALFLIINLAVPYFLLMDKKRVRFIAVTASLSVVLIIMLFTVGNFRVRLVNDLKYDLALTSTDKAFDSRLDRWGTATELISKSPIIGYGAGSELGLLHESFFQKKYYNSFLNNLNAHNEYLSMLLKSGIIGLFIYLATLWFGFKQALRRKDLLFFSFMLVVAVVSLSENLLDVDKGIIFYAFFFSFFIFSEDKKAVIA</sequence>
<feature type="transmembrane region" description="Helical" evidence="5">
    <location>
        <begin position="49"/>
        <end position="66"/>
    </location>
</feature>
<feature type="domain" description="O-antigen ligase-related" evidence="6">
    <location>
        <begin position="133"/>
        <end position="286"/>
    </location>
</feature>
<dbReference type="Pfam" id="PF04932">
    <property type="entry name" value="Wzy_C"/>
    <property type="match status" value="1"/>
</dbReference>
<evidence type="ECO:0000256" key="2">
    <source>
        <dbReference type="ARBA" id="ARBA00022692"/>
    </source>
</evidence>
<comment type="subcellular location">
    <subcellularLocation>
        <location evidence="1">Membrane</location>
        <topology evidence="1">Multi-pass membrane protein</topology>
    </subcellularLocation>
</comment>
<dbReference type="PANTHER" id="PTHR37422">
    <property type="entry name" value="TEICHURONIC ACID BIOSYNTHESIS PROTEIN TUAE"/>
    <property type="match status" value="1"/>
</dbReference>
<evidence type="ECO:0000313" key="8">
    <source>
        <dbReference type="Proteomes" id="UP000566071"/>
    </source>
</evidence>
<dbReference type="PANTHER" id="PTHR37422:SF17">
    <property type="entry name" value="O-ANTIGEN LIGASE"/>
    <property type="match status" value="1"/>
</dbReference>
<keyword evidence="8" id="KW-1185">Reference proteome</keyword>
<keyword evidence="3 5" id="KW-1133">Transmembrane helix</keyword>
<keyword evidence="7" id="KW-0436">Ligase</keyword>